<dbReference type="PANTHER" id="PTHR10434">
    <property type="entry name" value="1-ACYL-SN-GLYCEROL-3-PHOSPHATE ACYLTRANSFERASE"/>
    <property type="match status" value="1"/>
</dbReference>
<dbReference type="SUPFAM" id="SSF69593">
    <property type="entry name" value="Glycerol-3-phosphate (1)-acyltransferase"/>
    <property type="match status" value="1"/>
</dbReference>
<gene>
    <name evidence="4" type="ORF">HZF06_05075</name>
</gene>
<organism evidence="4 5">
    <name type="scientific">Clostridium intestinale</name>
    <dbReference type="NCBI Taxonomy" id="36845"/>
    <lineage>
        <taxon>Bacteria</taxon>
        <taxon>Bacillati</taxon>
        <taxon>Bacillota</taxon>
        <taxon>Clostridia</taxon>
        <taxon>Eubacteriales</taxon>
        <taxon>Clostridiaceae</taxon>
        <taxon>Clostridium</taxon>
    </lineage>
</organism>
<dbReference type="KEGG" id="cint:HZF06_05075"/>
<dbReference type="RefSeq" id="WP_021803058.1">
    <property type="nucleotide sequence ID" value="NZ_CP059378.1"/>
</dbReference>
<dbReference type="AlphaFoldDB" id="A0A7D6W244"/>
<sequence>MISTRFAKILRILPEGLFIALAKRIAYGYIKKYANIHIMGQENIDKVSGSKIFVCNHLSNSDGLILSKILKDKYDPYFIAGVKLSNDPVTSLGTKIVKTINIKPNSADKEALTNIIKVVKEGDNIFIFPEGTRSRTGSMIEAKKGIILIAKLTKAPIVPIGIWGSEKLLPINKDGDMAKEKWNHADVHIKIGETIIIPEKEKNEDKHQYENRILNSIMTGIAKQLPKEYRGFYS</sequence>
<dbReference type="GO" id="GO:0006654">
    <property type="term" value="P:phosphatidic acid biosynthetic process"/>
    <property type="evidence" value="ECO:0007669"/>
    <property type="project" value="TreeGrafter"/>
</dbReference>
<evidence type="ECO:0000256" key="1">
    <source>
        <dbReference type="ARBA" id="ARBA00022679"/>
    </source>
</evidence>
<feature type="domain" description="Phospholipid/glycerol acyltransferase" evidence="3">
    <location>
        <begin position="51"/>
        <end position="165"/>
    </location>
</feature>
<dbReference type="Pfam" id="PF01553">
    <property type="entry name" value="Acyltransferase"/>
    <property type="match status" value="1"/>
</dbReference>
<protein>
    <submittedName>
        <fullName evidence="4">1-acyl-sn-glycerol-3-phosphate acyltransferase</fullName>
    </submittedName>
</protein>
<keyword evidence="1 4" id="KW-0808">Transferase</keyword>
<reference evidence="4 5" key="1">
    <citation type="submission" date="2020-07" db="EMBL/GenBank/DDBJ databases">
        <title>Electron transfer.</title>
        <authorList>
            <person name="Huang L."/>
            <person name="Liu X."/>
            <person name="Zhou S."/>
        </authorList>
    </citation>
    <scope>NUCLEOTIDE SEQUENCE [LARGE SCALE GENOMIC DNA]</scope>
    <source>
        <strain evidence="4 5">Lx1</strain>
    </source>
</reference>
<dbReference type="PANTHER" id="PTHR10434:SF40">
    <property type="entry name" value="1-ACYL-SN-GLYCEROL-3-PHOSPHATE ACYLTRANSFERASE"/>
    <property type="match status" value="1"/>
</dbReference>
<keyword evidence="2 4" id="KW-0012">Acyltransferase</keyword>
<evidence type="ECO:0000313" key="4">
    <source>
        <dbReference type="EMBL" id="QLY80965.1"/>
    </source>
</evidence>
<dbReference type="GO" id="GO:0003841">
    <property type="term" value="F:1-acylglycerol-3-phosphate O-acyltransferase activity"/>
    <property type="evidence" value="ECO:0007669"/>
    <property type="project" value="TreeGrafter"/>
</dbReference>
<name>A0A7D6W244_9CLOT</name>
<dbReference type="EMBL" id="CP059378">
    <property type="protein sequence ID" value="QLY80965.1"/>
    <property type="molecule type" value="Genomic_DNA"/>
</dbReference>
<dbReference type="CDD" id="cd07989">
    <property type="entry name" value="LPLAT_AGPAT-like"/>
    <property type="match status" value="1"/>
</dbReference>
<accession>A0A7D6W244</accession>
<dbReference type="InterPro" id="IPR002123">
    <property type="entry name" value="Plipid/glycerol_acylTrfase"/>
</dbReference>
<dbReference type="Proteomes" id="UP000512286">
    <property type="component" value="Chromosome"/>
</dbReference>
<evidence type="ECO:0000313" key="5">
    <source>
        <dbReference type="Proteomes" id="UP000512286"/>
    </source>
</evidence>
<dbReference type="SMART" id="SM00563">
    <property type="entry name" value="PlsC"/>
    <property type="match status" value="1"/>
</dbReference>
<evidence type="ECO:0000259" key="3">
    <source>
        <dbReference type="SMART" id="SM00563"/>
    </source>
</evidence>
<evidence type="ECO:0000256" key="2">
    <source>
        <dbReference type="ARBA" id="ARBA00023315"/>
    </source>
</evidence>
<proteinExistence type="predicted"/>